<dbReference type="Gene3D" id="3.30.70.20">
    <property type="match status" value="1"/>
</dbReference>
<evidence type="ECO:0000259" key="1">
    <source>
        <dbReference type="PROSITE" id="PS51379"/>
    </source>
</evidence>
<dbReference type="Pfam" id="PF00037">
    <property type="entry name" value="Fer4"/>
    <property type="match status" value="1"/>
</dbReference>
<evidence type="ECO:0000313" key="2">
    <source>
        <dbReference type="EMBL" id="MBZ2164674.1"/>
    </source>
</evidence>
<dbReference type="RefSeq" id="WP_223790359.1">
    <property type="nucleotide sequence ID" value="NZ_JAIOUQ010000003.1"/>
</dbReference>
<accession>A0A8T5ULV9</accession>
<evidence type="ECO:0000313" key="3">
    <source>
        <dbReference type="Proteomes" id="UP000825933"/>
    </source>
</evidence>
<dbReference type="SUPFAM" id="SSF54862">
    <property type="entry name" value="4Fe-4S ferredoxins"/>
    <property type="match status" value="1"/>
</dbReference>
<dbReference type="EMBL" id="JAIOUQ010000003">
    <property type="protein sequence ID" value="MBZ2164674.1"/>
    <property type="molecule type" value="Genomic_DNA"/>
</dbReference>
<reference evidence="3" key="1">
    <citation type="journal article" date="2022" name="Microbiol. Resour. Announc.">
        <title>Draft Genome Sequence of a Methanogenic Archaeon from West Spitsbergen Permafrost.</title>
        <authorList>
            <person name="Trubitsyn V."/>
            <person name="Rivkina E."/>
            <person name="Shcherbakova V."/>
        </authorList>
    </citation>
    <scope>NUCLEOTIDE SEQUENCE [LARGE SCALE GENOMIC DNA]</scope>
    <source>
        <strain evidence="3">VT</strain>
    </source>
</reference>
<dbReference type="PROSITE" id="PS51379">
    <property type="entry name" value="4FE4S_FER_2"/>
    <property type="match status" value="2"/>
</dbReference>
<dbReference type="Proteomes" id="UP000825933">
    <property type="component" value="Unassembled WGS sequence"/>
</dbReference>
<dbReference type="InterPro" id="IPR017900">
    <property type="entry name" value="4Fe4S_Fe_S_CS"/>
</dbReference>
<dbReference type="PROSITE" id="PS00198">
    <property type="entry name" value="4FE4S_FER_1"/>
    <property type="match status" value="2"/>
</dbReference>
<dbReference type="AlphaFoldDB" id="A0A8T5ULV9"/>
<name>A0A8T5ULV9_9EURY</name>
<organism evidence="2 3">
    <name type="scientific">Methanobacterium spitsbergense</name>
    <dbReference type="NCBI Taxonomy" id="2874285"/>
    <lineage>
        <taxon>Archaea</taxon>
        <taxon>Methanobacteriati</taxon>
        <taxon>Methanobacteriota</taxon>
        <taxon>Methanomada group</taxon>
        <taxon>Methanobacteria</taxon>
        <taxon>Methanobacteriales</taxon>
        <taxon>Methanobacteriaceae</taxon>
        <taxon>Methanobacterium</taxon>
    </lineage>
</organism>
<comment type="caution">
    <text evidence="2">The sequence shown here is derived from an EMBL/GenBank/DDBJ whole genome shotgun (WGS) entry which is preliminary data.</text>
</comment>
<dbReference type="InterPro" id="IPR017896">
    <property type="entry name" value="4Fe4S_Fe-S-bd"/>
</dbReference>
<proteinExistence type="predicted"/>
<sequence>MDILSENCGYCGCCVGVCPENVLELEESKLHIKEGCAECGNCVIVCPLGALIIGGSQ</sequence>
<dbReference type="GO" id="GO:0016491">
    <property type="term" value="F:oxidoreductase activity"/>
    <property type="evidence" value="ECO:0007669"/>
    <property type="project" value="UniProtKB-ARBA"/>
</dbReference>
<feature type="domain" description="4Fe-4S ferredoxin-type" evidence="1">
    <location>
        <begin position="1"/>
        <end position="28"/>
    </location>
</feature>
<gene>
    <name evidence="2" type="ORF">K8N75_01230</name>
</gene>
<protein>
    <submittedName>
        <fullName evidence="2">4Fe-4S binding protein</fullName>
    </submittedName>
</protein>
<feature type="domain" description="4Fe-4S ferredoxin-type" evidence="1">
    <location>
        <begin position="33"/>
        <end position="56"/>
    </location>
</feature>
<keyword evidence="3" id="KW-1185">Reference proteome</keyword>